<keyword evidence="1" id="KW-1133">Transmembrane helix</keyword>
<dbReference type="AlphaFoldDB" id="W4F406"/>
<feature type="transmembrane region" description="Helical" evidence="1">
    <location>
        <begin position="141"/>
        <end position="163"/>
    </location>
</feature>
<evidence type="ECO:0000313" key="2">
    <source>
        <dbReference type="EMBL" id="ETT86796.1"/>
    </source>
</evidence>
<name>W4F406_9BACL</name>
<evidence type="ECO:0000256" key="1">
    <source>
        <dbReference type="SAM" id="Phobius"/>
    </source>
</evidence>
<evidence type="ECO:0000313" key="3">
    <source>
        <dbReference type="Proteomes" id="UP000019062"/>
    </source>
</evidence>
<organism evidence="2 3">
    <name type="scientific">Viridibacillus arenosi FSL R5-213</name>
    <dbReference type="NCBI Taxonomy" id="1227360"/>
    <lineage>
        <taxon>Bacteria</taxon>
        <taxon>Bacillati</taxon>
        <taxon>Bacillota</taxon>
        <taxon>Bacilli</taxon>
        <taxon>Bacillales</taxon>
        <taxon>Caryophanaceae</taxon>
        <taxon>Viridibacillus</taxon>
    </lineage>
</organism>
<keyword evidence="1" id="KW-0812">Transmembrane</keyword>
<dbReference type="Proteomes" id="UP000019062">
    <property type="component" value="Unassembled WGS sequence"/>
</dbReference>
<accession>W4F406</accession>
<comment type="caution">
    <text evidence="2">The sequence shown here is derived from an EMBL/GenBank/DDBJ whole genome shotgun (WGS) entry which is preliminary data.</text>
</comment>
<gene>
    <name evidence="2" type="ORF">C176_08787</name>
</gene>
<dbReference type="EMBL" id="ASQA01000013">
    <property type="protein sequence ID" value="ETT86796.1"/>
    <property type="molecule type" value="Genomic_DNA"/>
</dbReference>
<feature type="transmembrane region" description="Helical" evidence="1">
    <location>
        <begin position="12"/>
        <end position="31"/>
    </location>
</feature>
<keyword evidence="1" id="KW-0472">Membrane</keyword>
<reference evidence="2 3" key="1">
    <citation type="journal article" date="2014" name="BMC Genomics">
        <title>Genomic comparison of sporeforming bacilli isolated from milk.</title>
        <authorList>
            <person name="Moreno Switt A.I."/>
            <person name="Andrus A.D."/>
            <person name="Ranieri M.L."/>
            <person name="Orsi R.H."/>
            <person name="Ivy R."/>
            <person name="den Bakker H.C."/>
            <person name="Martin N.H."/>
            <person name="Wiedmann M."/>
            <person name="Boor K.J."/>
        </authorList>
    </citation>
    <scope>NUCLEOTIDE SEQUENCE [LARGE SCALE GENOMIC DNA]</scope>
    <source>
        <strain evidence="2 3">FSL R5-213</strain>
    </source>
</reference>
<dbReference type="RefSeq" id="WP_038182746.1">
    <property type="nucleotide sequence ID" value="NZ_ASQA01000013.1"/>
</dbReference>
<keyword evidence="3" id="KW-1185">Reference proteome</keyword>
<protein>
    <submittedName>
        <fullName evidence="2">Uncharacterized protein</fullName>
    </submittedName>
</protein>
<sequence>MEFFGFNKKTKGLLYIFLLFLALGLISFNIADSIKSKYSVVRDNFISQINGKDLSNNDINKIENTLQAINEKFHTSESIAIYEKKDGVNDIQYFYLDLIEAEYVFPISAGIKENLITESFYPTEGFDAGKYYVVHRYFPDWFYLFPIGLFSVSGVLFLLWILFQIKHVYTTRLIKLKLKTH</sequence>
<proteinExistence type="predicted"/>